<dbReference type="InterPro" id="IPR000361">
    <property type="entry name" value="ATAP_core_dom"/>
</dbReference>
<dbReference type="Pfam" id="PF01521">
    <property type="entry name" value="Fe-S_biosyn"/>
    <property type="match status" value="1"/>
</dbReference>
<evidence type="ECO:0000313" key="3">
    <source>
        <dbReference type="Proteomes" id="UP000371977"/>
    </source>
</evidence>
<dbReference type="InterPro" id="IPR035903">
    <property type="entry name" value="HesB-like_dom_sf"/>
</dbReference>
<protein>
    <submittedName>
        <fullName evidence="2">Iron-sulfur cluster biosynthesis family protein</fullName>
    </submittedName>
</protein>
<dbReference type="EMBL" id="SDGZ01000017">
    <property type="protein sequence ID" value="TYC48729.1"/>
    <property type="molecule type" value="Genomic_DNA"/>
</dbReference>
<evidence type="ECO:0000259" key="1">
    <source>
        <dbReference type="Pfam" id="PF01521"/>
    </source>
</evidence>
<proteinExistence type="predicted"/>
<dbReference type="OrthoDB" id="2187371at2"/>
<dbReference type="SUPFAM" id="SSF89360">
    <property type="entry name" value="HesB-like domain"/>
    <property type="match status" value="1"/>
</dbReference>
<dbReference type="RefSeq" id="WP_148623075.1">
    <property type="nucleotide sequence ID" value="NZ_SDGZ01000017.1"/>
</dbReference>
<accession>A0A6C2C510</accession>
<sequence length="114" mass="12208">MLKINISDAAEEKLLKLDGANKDVILVADDGSSDFSPVGGACSLGDKFKIVFAEKGKDGKHTLELKNNAGLNVLTSEYELIFLGEGLYLTFENNNLRLGDNSGVIDSVVTTETI</sequence>
<feature type="domain" description="Core" evidence="1">
    <location>
        <begin position="3"/>
        <end position="110"/>
    </location>
</feature>
<keyword evidence="3" id="KW-1185">Reference proteome</keyword>
<dbReference type="AlphaFoldDB" id="A0A6C2C510"/>
<name>A0A6C2C510_9LACO</name>
<gene>
    <name evidence="2" type="ORF">ESZ50_08130</name>
</gene>
<dbReference type="Gene3D" id="2.60.300.12">
    <property type="entry name" value="HesB-like domain"/>
    <property type="match status" value="1"/>
</dbReference>
<evidence type="ECO:0000313" key="2">
    <source>
        <dbReference type="EMBL" id="TYC48729.1"/>
    </source>
</evidence>
<dbReference type="Proteomes" id="UP000371977">
    <property type="component" value="Unassembled WGS sequence"/>
</dbReference>
<reference evidence="2 3" key="1">
    <citation type="submission" date="2019-01" db="EMBL/GenBank/DDBJ databases">
        <title>Weissella sp. nov., a novel lactic acid bacterium isolated from animal feces.</title>
        <authorList>
            <person name="Wang L.-T."/>
        </authorList>
    </citation>
    <scope>NUCLEOTIDE SEQUENCE [LARGE SCALE GENOMIC DNA]</scope>
    <source>
        <strain evidence="2 3">8H-2</strain>
    </source>
</reference>
<comment type="caution">
    <text evidence="2">The sequence shown here is derived from an EMBL/GenBank/DDBJ whole genome shotgun (WGS) entry which is preliminary data.</text>
</comment>
<organism evidence="2 3">
    <name type="scientific">Weissella muntiaci</name>
    <dbReference type="NCBI Taxonomy" id="2508881"/>
    <lineage>
        <taxon>Bacteria</taxon>
        <taxon>Bacillati</taxon>
        <taxon>Bacillota</taxon>
        <taxon>Bacilli</taxon>
        <taxon>Lactobacillales</taxon>
        <taxon>Lactobacillaceae</taxon>
        <taxon>Weissella</taxon>
    </lineage>
</organism>